<reference evidence="10" key="2">
    <citation type="journal article" date="2014" name="Mol. Biochem. Parasitol.">
        <title>Capturing the variant surface glycoprotein repertoire (the VSGnome) of Trypanosoma brucei Lister 427.</title>
        <authorList>
            <person name="Cross G.A."/>
            <person name="Kim H.S."/>
            <person name="Wickstead B."/>
        </authorList>
    </citation>
    <scope>NUCLEOTIDE SEQUENCE</scope>
    <source>
        <strain evidence="10">Lister 427</strain>
    </source>
</reference>
<reference evidence="10" key="1">
    <citation type="submission" date="2013-02" db="EMBL/GenBank/DDBJ databases">
        <authorList>
            <person name="Cross G.A.M."/>
            <person name="Kim H.-S."/>
            <person name="Wickstead B."/>
        </authorList>
    </citation>
    <scope>NUCLEOTIDE SEQUENCE</scope>
    <source>
        <strain evidence="10">Lister 427</strain>
    </source>
</reference>
<dbReference type="AlphaFoldDB" id="M4SYC6"/>
<dbReference type="Gene3D" id="1.10.470.10">
    <property type="entry name" value="Variant Surface Glycoprotein, subunit A, domain 2"/>
    <property type="match status" value="1"/>
</dbReference>
<dbReference type="GO" id="GO:0098552">
    <property type="term" value="C:side of membrane"/>
    <property type="evidence" value="ECO:0007669"/>
    <property type="project" value="UniProtKB-KW"/>
</dbReference>
<evidence type="ECO:0000256" key="6">
    <source>
        <dbReference type="ARBA" id="ARBA00023288"/>
    </source>
</evidence>
<proteinExistence type="predicted"/>
<keyword evidence="3" id="KW-0336">GPI-anchor</keyword>
<dbReference type="InterPro" id="IPR001812">
    <property type="entry name" value="Trypano_VSG_A_N_dom"/>
</dbReference>
<sequence length="421" mass="45818">MCRIRAALGTAVLFVIWLTSAEPADYCTATEEEAIYVSKLLATYNAAAIENTNTAVKAAKLRIAAALTKDKEKKKFLPPAMLFDECARLRAKTSLKASQAAATALADLAFAGGVAAATRTLAKLQTAGISAYNAGTAATKRQPIYPVNTATGLETKLCRPTEASTSPTTKTKAAAAPDWQLVYHIVKPETSAPRANKAATDGKATLCLSNNGTCKDDANNGAFYSVQAGTVFTVADNTHEPKHGHNSPEARKKTIWHTQSAEEAQLTAKLDTDTHTAVAAQTSNVPSCNPWDNTDNQHFLKALATAATGTRDPEKIREAMNKIKPQKITETYGKNANDFQDKIWKRLEDTPITPQNSGVKEDTTLKSISDLDQLLFLEQTLKIAKKDRAAKHVQQTCCKRKRREPRKFSQISRRMQKAQNK</sequence>
<dbReference type="GO" id="GO:0042783">
    <property type="term" value="P:symbiont-mediated evasion of host immune response"/>
    <property type="evidence" value="ECO:0007669"/>
    <property type="project" value="InterPro"/>
</dbReference>
<evidence type="ECO:0000256" key="3">
    <source>
        <dbReference type="ARBA" id="ARBA00022622"/>
    </source>
</evidence>
<evidence type="ECO:0000259" key="9">
    <source>
        <dbReference type="Pfam" id="PF00913"/>
    </source>
</evidence>
<dbReference type="GO" id="GO:0005886">
    <property type="term" value="C:plasma membrane"/>
    <property type="evidence" value="ECO:0007669"/>
    <property type="project" value="UniProtKB-SubCell"/>
</dbReference>
<feature type="domain" description="Trypanosome variant surface glycoprotein A-type N-terminal" evidence="9">
    <location>
        <begin position="41"/>
        <end position="375"/>
    </location>
</feature>
<evidence type="ECO:0000256" key="7">
    <source>
        <dbReference type="SAM" id="MobiDB-lite"/>
    </source>
</evidence>
<evidence type="ECO:0000256" key="5">
    <source>
        <dbReference type="ARBA" id="ARBA00023180"/>
    </source>
</evidence>
<evidence type="ECO:0000256" key="1">
    <source>
        <dbReference type="ARBA" id="ARBA00004609"/>
    </source>
</evidence>
<feature type="signal peptide" evidence="8">
    <location>
        <begin position="1"/>
        <end position="21"/>
    </location>
</feature>
<feature type="region of interest" description="Disordered" evidence="7">
    <location>
        <begin position="390"/>
        <end position="421"/>
    </location>
</feature>
<dbReference type="EMBL" id="KC612870">
    <property type="protein sequence ID" value="AGH60301.1"/>
    <property type="molecule type" value="Genomic_DNA"/>
</dbReference>
<organism evidence="10">
    <name type="scientific">Trypanosoma brucei</name>
    <dbReference type="NCBI Taxonomy" id="5691"/>
    <lineage>
        <taxon>Eukaryota</taxon>
        <taxon>Discoba</taxon>
        <taxon>Euglenozoa</taxon>
        <taxon>Kinetoplastea</taxon>
        <taxon>Metakinetoplastina</taxon>
        <taxon>Trypanosomatida</taxon>
        <taxon>Trypanosomatidae</taxon>
        <taxon>Trypanosoma</taxon>
    </lineage>
</organism>
<evidence type="ECO:0000256" key="2">
    <source>
        <dbReference type="ARBA" id="ARBA00022475"/>
    </source>
</evidence>
<comment type="subcellular location">
    <subcellularLocation>
        <location evidence="1">Cell membrane</location>
        <topology evidence="1">Lipid-anchor</topology>
        <topology evidence="1">GPI-anchor</topology>
    </subcellularLocation>
</comment>
<evidence type="ECO:0000256" key="4">
    <source>
        <dbReference type="ARBA" id="ARBA00023136"/>
    </source>
</evidence>
<keyword evidence="2" id="KW-1003">Cell membrane</keyword>
<keyword evidence="5" id="KW-0325">Glycoprotein</keyword>
<evidence type="ECO:0000256" key="8">
    <source>
        <dbReference type="SAM" id="SignalP"/>
    </source>
</evidence>
<accession>M4SYC6</accession>
<evidence type="ECO:0000313" key="10">
    <source>
        <dbReference type="EMBL" id="AGH60301.1"/>
    </source>
</evidence>
<name>M4SYC6_9TRYP</name>
<dbReference type="Pfam" id="PF00913">
    <property type="entry name" value="Trypan_glycop"/>
    <property type="match status" value="1"/>
</dbReference>
<keyword evidence="8" id="KW-0732">Signal</keyword>
<keyword evidence="4" id="KW-0472">Membrane</keyword>
<feature type="chain" id="PRO_5004057663" evidence="8">
    <location>
        <begin position="22"/>
        <end position="421"/>
    </location>
</feature>
<dbReference type="SUPFAM" id="SSF58087">
    <property type="entry name" value="Variant surface glycoprotein (N-terminal domain)"/>
    <property type="match status" value="1"/>
</dbReference>
<dbReference type="VEuPathDB" id="TriTrypDB:Tb427_000355500"/>
<keyword evidence="6" id="KW-0449">Lipoprotein</keyword>
<protein>
    <submittedName>
        <fullName evidence="10">Variant surface glycoprotein 1369</fullName>
    </submittedName>
</protein>